<dbReference type="EMBL" id="QSIR01000035">
    <property type="protein sequence ID" value="RHD01736.1"/>
    <property type="molecule type" value="Genomic_DNA"/>
</dbReference>
<organism evidence="1 3">
    <name type="scientific">Mediterraneibacter gnavus</name>
    <name type="common">Ruminococcus gnavus</name>
    <dbReference type="NCBI Taxonomy" id="33038"/>
    <lineage>
        <taxon>Bacteria</taxon>
        <taxon>Bacillati</taxon>
        <taxon>Bacillota</taxon>
        <taxon>Clostridia</taxon>
        <taxon>Lachnospirales</taxon>
        <taxon>Lachnospiraceae</taxon>
        <taxon>Mediterraneibacter</taxon>
    </lineage>
</organism>
<dbReference type="AlphaFoldDB" id="A0A3E4UV04"/>
<evidence type="ECO:0000313" key="4">
    <source>
        <dbReference type="Proteomes" id="UP000284472"/>
    </source>
</evidence>
<dbReference type="EMBL" id="QSSX01000078">
    <property type="protein sequence ID" value="RGM16597.1"/>
    <property type="molecule type" value="Genomic_DNA"/>
</dbReference>
<protein>
    <submittedName>
        <fullName evidence="1">Uncharacterized protein</fullName>
    </submittedName>
</protein>
<name>A0A3E4UV04_MEDGN</name>
<comment type="caution">
    <text evidence="1">The sequence shown here is derived from an EMBL/GenBank/DDBJ whole genome shotgun (WGS) entry which is preliminary data.</text>
</comment>
<dbReference type="Proteomes" id="UP000260808">
    <property type="component" value="Unassembled WGS sequence"/>
</dbReference>
<evidence type="ECO:0000313" key="3">
    <source>
        <dbReference type="Proteomes" id="UP000260808"/>
    </source>
</evidence>
<dbReference type="Proteomes" id="UP000284472">
    <property type="component" value="Unassembled WGS sequence"/>
</dbReference>
<accession>A0A3E4UV04</accession>
<gene>
    <name evidence="2" type="ORF">DW812_16125</name>
    <name evidence="1" type="ORF">DXC31_16935</name>
</gene>
<evidence type="ECO:0000313" key="1">
    <source>
        <dbReference type="EMBL" id="RGM16597.1"/>
    </source>
</evidence>
<sequence length="112" mass="12807">MIDKGRKEIFFLFLLHYNDTCKVNPSFTGGECKVVKLNILNMKNFLDTVNSCSGKVNMLCPDGKKQNINGEEKIQGSLWRQYSQNKNCLRLVLEVPNPTDYMNIVSYYAGDC</sequence>
<proteinExistence type="predicted"/>
<evidence type="ECO:0000313" key="2">
    <source>
        <dbReference type="EMBL" id="RHD01736.1"/>
    </source>
</evidence>
<reference evidence="3 4" key="1">
    <citation type="submission" date="2018-08" db="EMBL/GenBank/DDBJ databases">
        <title>A genome reference for cultivated species of the human gut microbiota.</title>
        <authorList>
            <person name="Zou Y."/>
            <person name="Xue W."/>
            <person name="Luo G."/>
        </authorList>
    </citation>
    <scope>NUCLEOTIDE SEQUENCE [LARGE SCALE GENOMIC DNA]</scope>
    <source>
        <strain evidence="2 4">AM32-6</strain>
        <strain evidence="1 3">TF01-20-2</strain>
    </source>
</reference>